<feature type="domain" description="Heavy metal binding" evidence="4">
    <location>
        <begin position="44"/>
        <end position="70"/>
    </location>
</feature>
<organism evidence="9 10">
    <name type="scientific">Aquimarina addita</name>
    <dbReference type="NCBI Taxonomy" id="870485"/>
    <lineage>
        <taxon>Bacteria</taxon>
        <taxon>Pseudomonadati</taxon>
        <taxon>Bacteroidota</taxon>
        <taxon>Flavobacteriia</taxon>
        <taxon>Flavobacteriales</taxon>
        <taxon>Flavobacteriaceae</taxon>
        <taxon>Aquimarina</taxon>
    </lineage>
</organism>
<keyword evidence="10" id="KW-1185">Reference proteome</keyword>
<evidence type="ECO:0000256" key="2">
    <source>
        <dbReference type="ARBA" id="ARBA00022448"/>
    </source>
</evidence>
<keyword evidence="3" id="KW-0812">Transmembrane</keyword>
<dbReference type="Proteomes" id="UP001500459">
    <property type="component" value="Unassembled WGS sequence"/>
</dbReference>
<dbReference type="InterPro" id="IPR051909">
    <property type="entry name" value="MFP_Cation_Efflux"/>
</dbReference>
<dbReference type="InterPro" id="IPR058792">
    <property type="entry name" value="Beta-barrel_RND_2"/>
</dbReference>
<dbReference type="Pfam" id="PF25954">
    <property type="entry name" value="Beta-barrel_RND_2"/>
    <property type="match status" value="1"/>
</dbReference>
<dbReference type="SUPFAM" id="SSF111369">
    <property type="entry name" value="HlyD-like secretion proteins"/>
    <property type="match status" value="1"/>
</dbReference>
<feature type="domain" description="CzcB-like C-terminal circularly permuted SH3-like" evidence="8">
    <location>
        <begin position="331"/>
        <end position="392"/>
    </location>
</feature>
<comment type="caution">
    <text evidence="9">The sequence shown here is derived from an EMBL/GenBank/DDBJ whole genome shotgun (WGS) entry which is preliminary data.</text>
</comment>
<dbReference type="PANTHER" id="PTHR30097">
    <property type="entry name" value="CATION EFFLUX SYSTEM PROTEIN CUSB"/>
    <property type="match status" value="1"/>
</dbReference>
<evidence type="ECO:0000313" key="10">
    <source>
        <dbReference type="Proteomes" id="UP001500459"/>
    </source>
</evidence>
<feature type="domain" description="CusB-like barrel-sandwich hybrid" evidence="6">
    <location>
        <begin position="128"/>
        <end position="241"/>
    </location>
</feature>
<dbReference type="NCBIfam" id="TIGR01730">
    <property type="entry name" value="RND_mfp"/>
    <property type="match status" value="1"/>
</dbReference>
<protein>
    <recommendedName>
        <fullName evidence="11">Efflux RND transporter periplasmic adaptor subunit</fullName>
    </recommendedName>
</protein>
<evidence type="ECO:0000259" key="8">
    <source>
        <dbReference type="Pfam" id="PF25975"/>
    </source>
</evidence>
<dbReference type="InterPro" id="IPR006143">
    <property type="entry name" value="RND_pump_MFP"/>
</dbReference>
<keyword evidence="2" id="KW-0813">Transport</keyword>
<dbReference type="Gene3D" id="2.40.420.20">
    <property type="match status" value="1"/>
</dbReference>
<feature type="domain" description="CusB-like beta-barrel" evidence="7">
    <location>
        <begin position="246"/>
        <end position="317"/>
    </location>
</feature>
<accession>A0ABP6UNX2</accession>
<keyword evidence="3" id="KW-0472">Membrane</keyword>
<evidence type="ECO:0000259" key="7">
    <source>
        <dbReference type="Pfam" id="PF25954"/>
    </source>
</evidence>
<comment type="similarity">
    <text evidence="1">Belongs to the membrane fusion protein (MFP) (TC 8.A.1) family.</text>
</comment>
<dbReference type="Pfam" id="PF25869">
    <property type="entry name" value="3HB_CusB"/>
    <property type="match status" value="1"/>
</dbReference>
<feature type="domain" description="CusB-like three alpha-helical bundle" evidence="5">
    <location>
        <begin position="159"/>
        <end position="208"/>
    </location>
</feature>
<evidence type="ECO:0008006" key="11">
    <source>
        <dbReference type="Google" id="ProtNLM"/>
    </source>
</evidence>
<evidence type="ECO:0000313" key="9">
    <source>
        <dbReference type="EMBL" id="GAA3509995.1"/>
    </source>
</evidence>
<dbReference type="InterPro" id="IPR058790">
    <property type="entry name" value="BSH_CusB"/>
</dbReference>
<evidence type="ECO:0000259" key="5">
    <source>
        <dbReference type="Pfam" id="PF25869"/>
    </source>
</evidence>
<dbReference type="InterPro" id="IPR045800">
    <property type="entry name" value="HMBD"/>
</dbReference>
<evidence type="ECO:0000259" key="6">
    <source>
        <dbReference type="Pfam" id="PF25919"/>
    </source>
</evidence>
<gene>
    <name evidence="9" type="ORF">GCM10022393_23760</name>
</gene>
<dbReference type="InterPro" id="IPR058649">
    <property type="entry name" value="CzcB_C"/>
</dbReference>
<evidence type="ECO:0000259" key="4">
    <source>
        <dbReference type="Pfam" id="PF19335"/>
    </source>
</evidence>
<dbReference type="InterPro" id="IPR058791">
    <property type="entry name" value="3HB_CusB"/>
</dbReference>
<dbReference type="Pfam" id="PF25919">
    <property type="entry name" value="BSH_CusB"/>
    <property type="match status" value="1"/>
</dbReference>
<evidence type="ECO:0000256" key="1">
    <source>
        <dbReference type="ARBA" id="ARBA00009477"/>
    </source>
</evidence>
<dbReference type="Gene3D" id="2.40.30.170">
    <property type="match status" value="1"/>
</dbReference>
<proteinExistence type="inferred from homology"/>
<sequence length="573" mass="63748">MKKYSVYLGLVAVGFFIGYLIFATKNTGKKADSILKVEQSDTQWTCAMHPQIMMPEPGDCPLCGMDLIPVDAQTEGLSTDEFRMTDNAMALANIQTTVVGGEQIGETNSLTLTGKIVENADATATQPAHFNGRIEKLYVTSLGEEVRRGQAIAQIYAPELVAAQQELLTAYKTRASQPALYNAVKNKFKNWKITEKQLEEIEKTREIKTNLTVFSHVSGVITEILVNEGAHIMDGYPIFKVSNLNTVWASFDMYENQISQVEKGQKLIIRTNAYPDKEIDAVISFIDPIVNTTTRTISIRAVLDNKKSIFKPGMFVEGIVVGINNKSEGSISIPKSAVLWTGERSVVYVKKQGAPIFEMKEVMLGNSERDMYQILEGLNIGDEIVTNGTFTVDAAAQLQGKKSMMHQDKNKWSGSNIDDKNQNVSLKLPEGFQHSLVKILPTYFLLKEELLSADIAGVVDFSEKMERQMDALKTPDVGKAEKELVDKSIQVLKALVKNKSLKEQQLNFISLNEYLITLVKNIDNIAHPLYVQKCPMVHTNGASWLSEEKEIRNPYFGGNMIACGSVIDTLRTH</sequence>
<name>A0ABP6UNX2_9FLAO</name>
<feature type="transmembrane region" description="Helical" evidence="3">
    <location>
        <begin position="6"/>
        <end position="23"/>
    </location>
</feature>
<dbReference type="RefSeq" id="WP_344927653.1">
    <property type="nucleotide sequence ID" value="NZ_BAABCW010000009.1"/>
</dbReference>
<evidence type="ECO:0000256" key="3">
    <source>
        <dbReference type="SAM" id="Phobius"/>
    </source>
</evidence>
<dbReference type="Pfam" id="PF25975">
    <property type="entry name" value="CzcB_C"/>
    <property type="match status" value="1"/>
</dbReference>
<dbReference type="EMBL" id="BAABCW010000009">
    <property type="protein sequence ID" value="GAA3509995.1"/>
    <property type="molecule type" value="Genomic_DNA"/>
</dbReference>
<reference evidence="10" key="1">
    <citation type="journal article" date="2019" name="Int. J. Syst. Evol. Microbiol.">
        <title>The Global Catalogue of Microorganisms (GCM) 10K type strain sequencing project: providing services to taxonomists for standard genome sequencing and annotation.</title>
        <authorList>
            <consortium name="The Broad Institute Genomics Platform"/>
            <consortium name="The Broad Institute Genome Sequencing Center for Infectious Disease"/>
            <person name="Wu L."/>
            <person name="Ma J."/>
        </authorList>
    </citation>
    <scope>NUCLEOTIDE SEQUENCE [LARGE SCALE GENOMIC DNA]</scope>
    <source>
        <strain evidence="10">JCM 17106</strain>
    </source>
</reference>
<dbReference type="Pfam" id="PF19335">
    <property type="entry name" value="HMBD"/>
    <property type="match status" value="1"/>
</dbReference>
<keyword evidence="3" id="KW-1133">Transmembrane helix</keyword>
<dbReference type="PANTHER" id="PTHR30097:SF15">
    <property type="entry name" value="CATION EFFLUX SYSTEM PROTEIN CUSB"/>
    <property type="match status" value="1"/>
</dbReference>